<sequence>MASPTVLPWKSTPLWDGDDGGATMATCPGRWQGWQGSGSPCPYVISWALSWGFFLSSSDSRQCRKLSRVTSGLGLTVILSLWFHTSRPIRATRRRRGWYSWGGTQPRGSLDLGCSSSREVPPAPGSCSQAQDAPHWAMPPLSPQ</sequence>
<keyword evidence="3" id="KW-1185">Reference proteome</keyword>
<evidence type="ECO:0000313" key="2">
    <source>
        <dbReference type="Ensembl" id="ENSCPVP00000009679.1"/>
    </source>
</evidence>
<evidence type="ECO:0000256" key="1">
    <source>
        <dbReference type="SAM" id="MobiDB-lite"/>
    </source>
</evidence>
<reference evidence="2" key="2">
    <citation type="submission" date="2025-08" db="UniProtKB">
        <authorList>
            <consortium name="Ensembl"/>
        </authorList>
    </citation>
    <scope>IDENTIFICATION</scope>
</reference>
<protein>
    <submittedName>
        <fullName evidence="2">Uncharacterized protein</fullName>
    </submittedName>
</protein>
<dbReference type="AlphaFoldDB" id="A0A8C3MSK9"/>
<accession>A0A8C3MSK9</accession>
<dbReference type="Proteomes" id="UP000694382">
    <property type="component" value="Chromosome 6"/>
</dbReference>
<dbReference type="Ensembl" id="ENSCPVT00000010097.2">
    <property type="protein sequence ID" value="ENSCPVP00000009679.1"/>
    <property type="gene ID" value="ENSCPVG00000007077.2"/>
</dbReference>
<name>A0A8C3MSK9_GEOPR</name>
<feature type="region of interest" description="Disordered" evidence="1">
    <location>
        <begin position="101"/>
        <end position="144"/>
    </location>
</feature>
<reference evidence="2" key="3">
    <citation type="submission" date="2025-09" db="UniProtKB">
        <authorList>
            <consortium name="Ensembl"/>
        </authorList>
    </citation>
    <scope>IDENTIFICATION</scope>
</reference>
<organism evidence="2 3">
    <name type="scientific">Geospiza parvula</name>
    <name type="common">Small tree-finch</name>
    <name type="synonym">Camarhynchus parvulus</name>
    <dbReference type="NCBI Taxonomy" id="87175"/>
    <lineage>
        <taxon>Eukaryota</taxon>
        <taxon>Metazoa</taxon>
        <taxon>Chordata</taxon>
        <taxon>Craniata</taxon>
        <taxon>Vertebrata</taxon>
        <taxon>Euteleostomi</taxon>
        <taxon>Archelosauria</taxon>
        <taxon>Archosauria</taxon>
        <taxon>Dinosauria</taxon>
        <taxon>Saurischia</taxon>
        <taxon>Theropoda</taxon>
        <taxon>Coelurosauria</taxon>
        <taxon>Aves</taxon>
        <taxon>Neognathae</taxon>
        <taxon>Neoaves</taxon>
        <taxon>Telluraves</taxon>
        <taxon>Australaves</taxon>
        <taxon>Passeriformes</taxon>
        <taxon>Thraupidae</taxon>
        <taxon>Camarhynchus</taxon>
    </lineage>
</organism>
<reference evidence="2" key="1">
    <citation type="submission" date="2020-02" db="EMBL/GenBank/DDBJ databases">
        <authorList>
            <person name="Enbody D E."/>
            <person name="Pettersson E M."/>
        </authorList>
    </citation>
    <scope>NUCLEOTIDE SEQUENCE [LARGE SCALE GENOMIC DNA]</scope>
</reference>
<proteinExistence type="predicted"/>
<evidence type="ECO:0000313" key="3">
    <source>
        <dbReference type="Proteomes" id="UP000694382"/>
    </source>
</evidence>